<dbReference type="InterPro" id="IPR036606">
    <property type="entry name" value="EhaM-like_sf"/>
</dbReference>
<dbReference type="Proteomes" id="UP001523230">
    <property type="component" value="Unassembled WGS sequence"/>
</dbReference>
<protein>
    <submittedName>
        <fullName evidence="1">DUF1959 domain-containing protein</fullName>
    </submittedName>
</protein>
<dbReference type="EMBL" id="QFDM01000003">
    <property type="protein sequence ID" value="MCM2466602.1"/>
    <property type="molecule type" value="Genomic_DNA"/>
</dbReference>
<accession>A0ABD4TD05</accession>
<dbReference type="Gene3D" id="1.10.3070.10">
    <property type="entry name" value="EhaM-like"/>
    <property type="match status" value="1"/>
</dbReference>
<dbReference type="AlphaFoldDB" id="A0ABD4TD05"/>
<keyword evidence="2" id="KW-1185">Reference proteome</keyword>
<gene>
    <name evidence="1" type="ORF">DIC75_09850</name>
</gene>
<organism evidence="1 2">
    <name type="scientific">Methanoculleus oceani</name>
    <dbReference type="NCBI Taxonomy" id="2184756"/>
    <lineage>
        <taxon>Archaea</taxon>
        <taxon>Methanobacteriati</taxon>
        <taxon>Methanobacteriota</taxon>
        <taxon>Stenosarchaea group</taxon>
        <taxon>Methanomicrobia</taxon>
        <taxon>Methanomicrobiales</taxon>
        <taxon>Methanomicrobiaceae</taxon>
        <taxon>Methanoculleus</taxon>
    </lineage>
</organism>
<proteinExistence type="predicted"/>
<dbReference type="SUPFAM" id="SSF101332">
    <property type="entry name" value="Hypothetical protein MTH393"/>
    <property type="match status" value="1"/>
</dbReference>
<dbReference type="RefSeq" id="WP_250987878.1">
    <property type="nucleotide sequence ID" value="NZ_QFDM01000003.1"/>
</dbReference>
<name>A0ABD4TD05_9EURY</name>
<evidence type="ECO:0000313" key="1">
    <source>
        <dbReference type="EMBL" id="MCM2466602.1"/>
    </source>
</evidence>
<sequence length="130" mass="14727">MTGYLYEKDLRQMKFTILTSTRHDEAVRAIAGRLGISDAKLRMVLIRRFDMSLLENLESRWQMGQEHADNDSDPAAKDLGCELFTRFVPLVETETMRSICDETKAMIGDGSSRDEAIARGKARVREAVLS</sequence>
<evidence type="ECO:0000313" key="2">
    <source>
        <dbReference type="Proteomes" id="UP001523230"/>
    </source>
</evidence>
<reference evidence="1 2" key="1">
    <citation type="submission" date="2018-05" db="EMBL/GenBank/DDBJ databases">
        <title>Isolation and characterization of genus Methanoculleus species and their viruses from deep sea marine sediment offshore southwestern Taiwan.</title>
        <authorList>
            <person name="Wei W.-H."/>
            <person name="Chen W.-C."/>
            <person name="Lai M.-C."/>
            <person name="Chen S.-C."/>
        </authorList>
    </citation>
    <scope>NUCLEOTIDE SEQUENCE [LARGE SCALE GENOMIC DNA]</scope>
    <source>
        <strain evidence="1 2">CWC-02</strain>
    </source>
</reference>
<comment type="caution">
    <text evidence="1">The sequence shown here is derived from an EMBL/GenBank/DDBJ whole genome shotgun (WGS) entry which is preliminary data.</text>
</comment>